<gene>
    <name evidence="1" type="ORF">LTR36_006898</name>
</gene>
<keyword evidence="2" id="KW-1185">Reference proteome</keyword>
<sequence length="152" mass="16608">MEILRENMTDEKGDRSGILNQAHDMVQQIMKPGPHLDELNRKFLRELTPYVNALAKRGGPEKIKLCHWLRHHFSLASAAAVYGPENLFALNAALEHVFGAGEVSILSAVLANTVDGGQNVPLPVEGKKMPIAQGLLQPGRDVEVGVSRRKGV</sequence>
<protein>
    <submittedName>
        <fullName evidence="1">Uncharacterized protein</fullName>
    </submittedName>
</protein>
<proteinExistence type="predicted"/>
<evidence type="ECO:0000313" key="1">
    <source>
        <dbReference type="EMBL" id="KAK4542245.1"/>
    </source>
</evidence>
<organism evidence="1 2">
    <name type="scientific">Oleoguttula mirabilis</name>
    <dbReference type="NCBI Taxonomy" id="1507867"/>
    <lineage>
        <taxon>Eukaryota</taxon>
        <taxon>Fungi</taxon>
        <taxon>Dikarya</taxon>
        <taxon>Ascomycota</taxon>
        <taxon>Pezizomycotina</taxon>
        <taxon>Dothideomycetes</taxon>
        <taxon>Dothideomycetidae</taxon>
        <taxon>Mycosphaerellales</taxon>
        <taxon>Teratosphaeriaceae</taxon>
        <taxon>Oleoguttula</taxon>
    </lineage>
</organism>
<comment type="caution">
    <text evidence="1">The sequence shown here is derived from an EMBL/GenBank/DDBJ whole genome shotgun (WGS) entry which is preliminary data.</text>
</comment>
<accession>A0AAV9JAV2</accession>
<dbReference type="PANTHER" id="PTHR47582:SF1">
    <property type="entry name" value="P450, PUTATIVE (EUROFUNG)-RELATED"/>
    <property type="match status" value="1"/>
</dbReference>
<dbReference type="InterPro" id="IPR053007">
    <property type="entry name" value="CYP450_monoxygenase_sec-met"/>
</dbReference>
<dbReference type="AlphaFoldDB" id="A0AAV9JAV2"/>
<evidence type="ECO:0000313" key="2">
    <source>
        <dbReference type="Proteomes" id="UP001324427"/>
    </source>
</evidence>
<dbReference type="Proteomes" id="UP001324427">
    <property type="component" value="Unassembled WGS sequence"/>
</dbReference>
<name>A0AAV9JAV2_9PEZI</name>
<reference evidence="1 2" key="1">
    <citation type="submission" date="2021-11" db="EMBL/GenBank/DDBJ databases">
        <title>Black yeast isolated from Biological Soil Crust.</title>
        <authorList>
            <person name="Kurbessoian T."/>
        </authorList>
    </citation>
    <scope>NUCLEOTIDE SEQUENCE [LARGE SCALE GENOMIC DNA]</scope>
    <source>
        <strain evidence="1 2">CCFEE 5522</strain>
    </source>
</reference>
<dbReference type="EMBL" id="JAVFHQ010000043">
    <property type="protein sequence ID" value="KAK4542245.1"/>
    <property type="molecule type" value="Genomic_DNA"/>
</dbReference>
<dbReference type="PANTHER" id="PTHR47582">
    <property type="entry name" value="P450, PUTATIVE (EUROFUNG)-RELATED"/>
    <property type="match status" value="1"/>
</dbReference>